<keyword evidence="2 8" id="KW-0808">Transferase</keyword>
<evidence type="ECO:0000256" key="1">
    <source>
        <dbReference type="ARBA" id="ARBA00009776"/>
    </source>
</evidence>
<dbReference type="PROSITE" id="PS01331">
    <property type="entry name" value="THYMIDYLATE_KINASE"/>
    <property type="match status" value="1"/>
</dbReference>
<dbReference type="InterPro" id="IPR039430">
    <property type="entry name" value="Thymidylate_kin-like_dom"/>
</dbReference>
<organism evidence="10 11">
    <name type="scientific">Candidatus Iainarchaeum sp</name>
    <dbReference type="NCBI Taxonomy" id="3101447"/>
    <lineage>
        <taxon>Archaea</taxon>
        <taxon>Candidatus Iainarchaeota</taxon>
        <taxon>Candidatus Iainarchaeia</taxon>
        <taxon>Candidatus Iainarchaeales</taxon>
        <taxon>Candidatus Iainarchaeaceae</taxon>
        <taxon>Candidatus Iainarchaeum</taxon>
    </lineage>
</organism>
<dbReference type="GO" id="GO:0006227">
    <property type="term" value="P:dUDP biosynthetic process"/>
    <property type="evidence" value="ECO:0007669"/>
    <property type="project" value="TreeGrafter"/>
</dbReference>
<evidence type="ECO:0000256" key="5">
    <source>
        <dbReference type="ARBA" id="ARBA00022777"/>
    </source>
</evidence>
<evidence type="ECO:0000256" key="2">
    <source>
        <dbReference type="ARBA" id="ARBA00022679"/>
    </source>
</evidence>
<evidence type="ECO:0000313" key="11">
    <source>
        <dbReference type="Proteomes" id="UP000277633"/>
    </source>
</evidence>
<dbReference type="HAMAP" id="MF_00165">
    <property type="entry name" value="Thymidylate_kinase"/>
    <property type="match status" value="1"/>
</dbReference>
<dbReference type="GO" id="GO:0005737">
    <property type="term" value="C:cytoplasm"/>
    <property type="evidence" value="ECO:0007669"/>
    <property type="project" value="TreeGrafter"/>
</dbReference>
<comment type="catalytic activity">
    <reaction evidence="7 8">
        <text>dTMP + ATP = dTDP + ADP</text>
        <dbReference type="Rhea" id="RHEA:13517"/>
        <dbReference type="ChEBI" id="CHEBI:30616"/>
        <dbReference type="ChEBI" id="CHEBI:58369"/>
        <dbReference type="ChEBI" id="CHEBI:63528"/>
        <dbReference type="ChEBI" id="CHEBI:456216"/>
        <dbReference type="EC" id="2.7.4.9"/>
    </reaction>
</comment>
<dbReference type="Gene3D" id="3.40.50.300">
    <property type="entry name" value="P-loop containing nucleotide triphosphate hydrolases"/>
    <property type="match status" value="1"/>
</dbReference>
<dbReference type="EMBL" id="QMWO01000018">
    <property type="protein sequence ID" value="RLG70159.1"/>
    <property type="molecule type" value="Genomic_DNA"/>
</dbReference>
<keyword evidence="6 8" id="KW-0067">ATP-binding</keyword>
<dbReference type="NCBIfam" id="TIGR00041">
    <property type="entry name" value="DTMP_kinase"/>
    <property type="match status" value="1"/>
</dbReference>
<evidence type="ECO:0000313" key="10">
    <source>
        <dbReference type="EMBL" id="RLG70159.1"/>
    </source>
</evidence>
<proteinExistence type="inferred from homology"/>
<dbReference type="AlphaFoldDB" id="A0A497JGI2"/>
<evidence type="ECO:0000256" key="3">
    <source>
        <dbReference type="ARBA" id="ARBA00022727"/>
    </source>
</evidence>
<feature type="domain" description="Thymidylate kinase-like" evidence="9">
    <location>
        <begin position="8"/>
        <end position="193"/>
    </location>
</feature>
<evidence type="ECO:0000256" key="6">
    <source>
        <dbReference type="ARBA" id="ARBA00022840"/>
    </source>
</evidence>
<dbReference type="Pfam" id="PF02223">
    <property type="entry name" value="Thymidylate_kin"/>
    <property type="match status" value="1"/>
</dbReference>
<evidence type="ECO:0000259" key="9">
    <source>
        <dbReference type="Pfam" id="PF02223"/>
    </source>
</evidence>
<reference evidence="10 11" key="1">
    <citation type="submission" date="2018-06" db="EMBL/GenBank/DDBJ databases">
        <title>Extensive metabolic versatility and redundancy in microbially diverse, dynamic hydrothermal sediments.</title>
        <authorList>
            <person name="Dombrowski N."/>
            <person name="Teske A."/>
            <person name="Baker B.J."/>
        </authorList>
    </citation>
    <scope>NUCLEOTIDE SEQUENCE [LARGE SCALE GENOMIC DNA]</scope>
    <source>
        <strain evidence="10">B9_G13</strain>
    </source>
</reference>
<keyword evidence="5 8" id="KW-0418">Kinase</keyword>
<comment type="caution">
    <text evidence="10">The sequence shown here is derived from an EMBL/GenBank/DDBJ whole genome shotgun (WGS) entry which is preliminary data.</text>
</comment>
<evidence type="ECO:0000256" key="7">
    <source>
        <dbReference type="ARBA" id="ARBA00048743"/>
    </source>
</evidence>
<protein>
    <recommendedName>
        <fullName evidence="8">Probable thymidylate kinase</fullName>
        <ecNumber evidence="8">2.7.4.9</ecNumber>
    </recommendedName>
    <alternativeName>
        <fullName evidence="8">dTMP kinase</fullName>
    </alternativeName>
</protein>
<dbReference type="GO" id="GO:0006233">
    <property type="term" value="P:dTDP biosynthetic process"/>
    <property type="evidence" value="ECO:0007669"/>
    <property type="project" value="InterPro"/>
</dbReference>
<accession>A0A497JGI2</accession>
<dbReference type="GO" id="GO:0004798">
    <property type="term" value="F:dTMP kinase activity"/>
    <property type="evidence" value="ECO:0007669"/>
    <property type="project" value="UniProtKB-UniRule"/>
</dbReference>
<dbReference type="Proteomes" id="UP000277633">
    <property type="component" value="Unassembled WGS sequence"/>
</dbReference>
<comment type="caution">
    <text evidence="8">Lacks conserved residue(s) required for the propagation of feature annotation.</text>
</comment>
<gene>
    <name evidence="8 10" type="primary">tmk</name>
    <name evidence="10" type="ORF">DRO07_00875</name>
</gene>
<sequence length="204" mass="23489">MAGKFIVFEGLDGSGKGTMLSLTAKWLFSSTNYDKILLTREPTYSGVGRQIRRILRSDRDPIDKAKLMLTLYLEDRKEHLEKVIKPALQIGSIVLCDRYKYSTMCYQHAQGIPLEKTIALHEKMLVPDLTLILDVDVNTAWQRINASRRIKEKFESEVFLEEIRQNYLKLPMLLPKENIKIIDASGSIDETFAKVKREISKVLK</sequence>
<dbReference type="PANTHER" id="PTHR10344">
    <property type="entry name" value="THYMIDYLATE KINASE"/>
    <property type="match status" value="1"/>
</dbReference>
<name>A0A497JGI2_9ARCH</name>
<dbReference type="GO" id="GO:0005524">
    <property type="term" value="F:ATP binding"/>
    <property type="evidence" value="ECO:0007669"/>
    <property type="project" value="UniProtKB-UniRule"/>
</dbReference>
<dbReference type="GO" id="GO:0006235">
    <property type="term" value="P:dTTP biosynthetic process"/>
    <property type="evidence" value="ECO:0007669"/>
    <property type="project" value="UniProtKB-UniRule"/>
</dbReference>
<keyword evidence="3 8" id="KW-0545">Nucleotide biosynthesis</keyword>
<evidence type="ECO:0000256" key="8">
    <source>
        <dbReference type="HAMAP-Rule" id="MF_00165"/>
    </source>
</evidence>
<dbReference type="InterPro" id="IPR018094">
    <property type="entry name" value="Thymidylate_kinase"/>
</dbReference>
<keyword evidence="4 8" id="KW-0547">Nucleotide-binding</keyword>
<evidence type="ECO:0000256" key="4">
    <source>
        <dbReference type="ARBA" id="ARBA00022741"/>
    </source>
</evidence>
<dbReference type="SUPFAM" id="SSF52540">
    <property type="entry name" value="P-loop containing nucleoside triphosphate hydrolases"/>
    <property type="match status" value="1"/>
</dbReference>
<dbReference type="InterPro" id="IPR027417">
    <property type="entry name" value="P-loop_NTPase"/>
</dbReference>
<dbReference type="PANTHER" id="PTHR10344:SF4">
    <property type="entry name" value="UMP-CMP KINASE 2, MITOCHONDRIAL"/>
    <property type="match status" value="1"/>
</dbReference>
<dbReference type="InterPro" id="IPR018095">
    <property type="entry name" value="Thymidylate_kin_CS"/>
</dbReference>
<dbReference type="EC" id="2.7.4.9" evidence="8"/>
<dbReference type="CDD" id="cd01672">
    <property type="entry name" value="TMPK"/>
    <property type="match status" value="1"/>
</dbReference>
<comment type="similarity">
    <text evidence="1 8">Belongs to the thymidylate kinase family.</text>
</comment>